<dbReference type="GO" id="GO:0016787">
    <property type="term" value="F:hydrolase activity"/>
    <property type="evidence" value="ECO:0007669"/>
    <property type="project" value="UniProtKB-KW"/>
</dbReference>
<evidence type="ECO:0000313" key="3">
    <source>
        <dbReference type="EMBL" id="QNS06189.1"/>
    </source>
</evidence>
<dbReference type="InterPro" id="IPR000073">
    <property type="entry name" value="AB_hydrolase_1"/>
</dbReference>
<dbReference type="AlphaFoldDB" id="A0A7H1BBT4"/>
<evidence type="ECO:0000259" key="2">
    <source>
        <dbReference type="Pfam" id="PF00561"/>
    </source>
</evidence>
<proteinExistence type="predicted"/>
<dbReference type="PRINTS" id="PR00111">
    <property type="entry name" value="ABHYDROLASE"/>
</dbReference>
<reference evidence="3 4" key="1">
    <citation type="submission" date="2020-09" db="EMBL/GenBank/DDBJ databases">
        <title>A novel species.</title>
        <authorList>
            <person name="Gao J."/>
        </authorList>
    </citation>
    <scope>NUCLEOTIDE SEQUENCE [LARGE SCALE GENOMIC DNA]</scope>
    <source>
        <strain evidence="3 4">CRXT-Y-14</strain>
    </source>
</reference>
<dbReference type="Proteomes" id="UP000516428">
    <property type="component" value="Chromosome"/>
</dbReference>
<protein>
    <submittedName>
        <fullName evidence="3">Alpha/beta hydrolase</fullName>
    </submittedName>
</protein>
<dbReference type="PANTHER" id="PTHR43329">
    <property type="entry name" value="EPOXIDE HYDROLASE"/>
    <property type="match status" value="1"/>
</dbReference>
<evidence type="ECO:0000313" key="4">
    <source>
        <dbReference type="Proteomes" id="UP000516428"/>
    </source>
</evidence>
<dbReference type="KEGG" id="sxn:IAG42_23160"/>
<accession>A0A7H1BBT4</accession>
<dbReference type="EMBL" id="CP061281">
    <property type="protein sequence ID" value="QNS06189.1"/>
    <property type="molecule type" value="Genomic_DNA"/>
</dbReference>
<dbReference type="InterPro" id="IPR000639">
    <property type="entry name" value="Epox_hydrolase-like"/>
</dbReference>
<dbReference type="RefSeq" id="WP_188338873.1">
    <property type="nucleotide sequence ID" value="NZ_CP061281.1"/>
</dbReference>
<name>A0A7H1BBT4_9ACTN</name>
<sequence>METFESRPRSAESEEPQDVRHRYVTVRDGLRLHITETGQGEPVLLLHGFPQDGRAWRRLAPLLGDQYRLICVDQRGFGRSDAPRTGYDTDTRVADVIALLDALALDRVHLIGHDWGAWAGFHLCLRAPQRVRRFLALNMMHPWPRHRRLLPQAWRFWYTALLEQPLLGRWLLHKRPAFTRHLLRKGVVDRTTWEPAVLDEYTRSSAEPGRARAGEALHRAFALRDIARLALGRYRKLCLTTPTVILGGERDFMLPPSVLTPPGTARASDLRIEVLPDVGHYAHEERPDAVAEAARTLFGS</sequence>
<dbReference type="PRINTS" id="PR00412">
    <property type="entry name" value="EPOXHYDRLASE"/>
</dbReference>
<dbReference type="SUPFAM" id="SSF53474">
    <property type="entry name" value="alpha/beta-Hydrolases"/>
    <property type="match status" value="1"/>
</dbReference>
<dbReference type="InterPro" id="IPR029058">
    <property type="entry name" value="AB_hydrolase_fold"/>
</dbReference>
<dbReference type="Pfam" id="PF00561">
    <property type="entry name" value="Abhydrolase_1"/>
    <property type="match status" value="1"/>
</dbReference>
<keyword evidence="1 3" id="KW-0378">Hydrolase</keyword>
<keyword evidence="4" id="KW-1185">Reference proteome</keyword>
<dbReference type="Gene3D" id="3.40.50.1820">
    <property type="entry name" value="alpha/beta hydrolase"/>
    <property type="match status" value="1"/>
</dbReference>
<gene>
    <name evidence="3" type="ORF">IAG42_23160</name>
</gene>
<evidence type="ECO:0000256" key="1">
    <source>
        <dbReference type="ARBA" id="ARBA00022801"/>
    </source>
</evidence>
<feature type="domain" description="AB hydrolase-1" evidence="2">
    <location>
        <begin position="42"/>
        <end position="287"/>
    </location>
</feature>
<organism evidence="3 4">
    <name type="scientific">Streptomyces xanthii</name>
    <dbReference type="NCBI Taxonomy" id="2768069"/>
    <lineage>
        <taxon>Bacteria</taxon>
        <taxon>Bacillati</taxon>
        <taxon>Actinomycetota</taxon>
        <taxon>Actinomycetes</taxon>
        <taxon>Kitasatosporales</taxon>
        <taxon>Streptomycetaceae</taxon>
        <taxon>Streptomyces</taxon>
    </lineage>
</organism>